<dbReference type="PANTHER" id="PTHR47976:SF47">
    <property type="entry name" value="RECEPTOR-LIKE SERINE_THREONINE-PROTEIN KINASE"/>
    <property type="match status" value="1"/>
</dbReference>
<dbReference type="InterPro" id="IPR051343">
    <property type="entry name" value="G-type_lectin_kinases/EP1-like"/>
</dbReference>
<keyword evidence="1" id="KW-0732">Signal</keyword>
<accession>A0A6N2KCQ7</accession>
<dbReference type="GO" id="GO:0005524">
    <property type="term" value="F:ATP binding"/>
    <property type="evidence" value="ECO:0007669"/>
    <property type="project" value="InterPro"/>
</dbReference>
<dbReference type="EMBL" id="CAADRP010000136">
    <property type="protein sequence ID" value="VFU23789.1"/>
    <property type="molecule type" value="Genomic_DNA"/>
</dbReference>
<feature type="domain" description="Protein kinase" evidence="2">
    <location>
        <begin position="1"/>
        <end position="110"/>
    </location>
</feature>
<reference evidence="3" key="1">
    <citation type="submission" date="2019-03" db="EMBL/GenBank/DDBJ databases">
        <authorList>
            <person name="Mank J."/>
            <person name="Almeida P."/>
        </authorList>
    </citation>
    <scope>NUCLEOTIDE SEQUENCE</scope>
    <source>
        <strain evidence="3">78183</strain>
    </source>
</reference>
<dbReference type="PROSITE" id="PS50011">
    <property type="entry name" value="PROTEIN_KINASE_DOM"/>
    <property type="match status" value="1"/>
</dbReference>
<organism evidence="3">
    <name type="scientific">Salix viminalis</name>
    <name type="common">Common osier</name>
    <name type="synonym">Basket willow</name>
    <dbReference type="NCBI Taxonomy" id="40686"/>
    <lineage>
        <taxon>Eukaryota</taxon>
        <taxon>Viridiplantae</taxon>
        <taxon>Streptophyta</taxon>
        <taxon>Embryophyta</taxon>
        <taxon>Tracheophyta</taxon>
        <taxon>Spermatophyta</taxon>
        <taxon>Magnoliopsida</taxon>
        <taxon>eudicotyledons</taxon>
        <taxon>Gunneridae</taxon>
        <taxon>Pentapetalae</taxon>
        <taxon>rosids</taxon>
        <taxon>fabids</taxon>
        <taxon>Malpighiales</taxon>
        <taxon>Salicaceae</taxon>
        <taxon>Saliceae</taxon>
        <taxon>Salix</taxon>
    </lineage>
</organism>
<gene>
    <name evidence="3" type="ORF">SVIM_LOCUS39352</name>
</gene>
<dbReference type="PANTHER" id="PTHR47976">
    <property type="entry name" value="G-TYPE LECTIN S-RECEPTOR-LIKE SERINE/THREONINE-PROTEIN KINASE SD2-5"/>
    <property type="match status" value="1"/>
</dbReference>
<protein>
    <recommendedName>
        <fullName evidence="2">Protein kinase domain-containing protein</fullName>
    </recommendedName>
</protein>
<sequence length="113" mass="12882">MTRGTKGYVAPEWFKNLPVTTKVDTYSFGILLLELVCYWACDCFREGKLNLLVEEDEEAMEDMKRVERFVMVAIWCIQEDPSLRPAMKKVVQMLEGGVQVSVPPDPSSFISSI</sequence>
<dbReference type="Pfam" id="PF00069">
    <property type="entry name" value="Pkinase"/>
    <property type="match status" value="1"/>
</dbReference>
<evidence type="ECO:0000256" key="1">
    <source>
        <dbReference type="ARBA" id="ARBA00022729"/>
    </source>
</evidence>
<proteinExistence type="predicted"/>
<dbReference type="InterPro" id="IPR000719">
    <property type="entry name" value="Prot_kinase_dom"/>
</dbReference>
<dbReference type="InterPro" id="IPR011009">
    <property type="entry name" value="Kinase-like_dom_sf"/>
</dbReference>
<dbReference type="SUPFAM" id="SSF56112">
    <property type="entry name" value="Protein kinase-like (PK-like)"/>
    <property type="match status" value="1"/>
</dbReference>
<name>A0A6N2KCQ7_SALVM</name>
<dbReference type="GO" id="GO:0004672">
    <property type="term" value="F:protein kinase activity"/>
    <property type="evidence" value="ECO:0007669"/>
    <property type="project" value="InterPro"/>
</dbReference>
<dbReference type="AlphaFoldDB" id="A0A6N2KCQ7"/>
<evidence type="ECO:0000313" key="3">
    <source>
        <dbReference type="EMBL" id="VFU23789.1"/>
    </source>
</evidence>
<dbReference type="Gene3D" id="1.10.510.10">
    <property type="entry name" value="Transferase(Phosphotransferase) domain 1"/>
    <property type="match status" value="1"/>
</dbReference>
<evidence type="ECO:0000259" key="2">
    <source>
        <dbReference type="PROSITE" id="PS50011"/>
    </source>
</evidence>